<protein>
    <recommendedName>
        <fullName evidence="2">Hfq-related domain-containing protein</fullName>
    </recommendedName>
</protein>
<dbReference type="SUPFAM" id="SSF50182">
    <property type="entry name" value="Sm-like ribonucleoproteins"/>
    <property type="match status" value="1"/>
</dbReference>
<dbReference type="EMBL" id="DSHW01000406">
    <property type="protein sequence ID" value="HEQ88817.1"/>
    <property type="molecule type" value="Genomic_DNA"/>
</dbReference>
<proteinExistence type="predicted"/>
<dbReference type="Gene3D" id="2.30.30.100">
    <property type="match status" value="1"/>
</dbReference>
<evidence type="ECO:0000313" key="5">
    <source>
        <dbReference type="Proteomes" id="UP000027284"/>
    </source>
</evidence>
<evidence type="ECO:0000313" key="3">
    <source>
        <dbReference type="EMBL" id="HEQ88817.1"/>
    </source>
</evidence>
<evidence type="ECO:0000259" key="2">
    <source>
        <dbReference type="Pfam" id="PF21979"/>
    </source>
</evidence>
<sequence>MKDPENSEGEGVTTRKLVRPALPDVSERTLPSASLRPGVVSRRQAPPEQTNAENYYFVKQMQAKTPMVVVLTDGTELRGWIEWYDKDCIKLNRHDGPNLMIYKHSIRYMFKEEELRYHRRRKIKE</sequence>
<reference evidence="3" key="2">
    <citation type="journal article" date="2020" name="mSystems">
        <title>Genome- and Community-Level Interaction Insights into Carbon Utilization and Element Cycling Functions of Hydrothermarchaeota in Hydrothermal Sediment.</title>
        <authorList>
            <person name="Zhou Z."/>
            <person name="Liu Y."/>
            <person name="Xu W."/>
            <person name="Pan J."/>
            <person name="Luo Z.H."/>
            <person name="Li M."/>
        </authorList>
    </citation>
    <scope>NUCLEOTIDE SEQUENCE [LARGE SCALE GENOMIC DNA]</scope>
    <source>
        <strain evidence="3">SpSt-186</strain>
    </source>
</reference>
<dbReference type="EMBL" id="JMFG01000024">
    <property type="protein sequence ID" value="KDA53256.1"/>
    <property type="molecule type" value="Genomic_DNA"/>
</dbReference>
<dbReference type="OrthoDB" id="123098at2"/>
<dbReference type="InterPro" id="IPR010920">
    <property type="entry name" value="LSM_dom_sf"/>
</dbReference>
<feature type="domain" description="Hfq-related" evidence="2">
    <location>
        <begin position="62"/>
        <end position="109"/>
    </location>
</feature>
<dbReference type="STRING" id="1312852.EG19_06650"/>
<gene>
    <name evidence="4" type="ORF">EG19_06650</name>
    <name evidence="3" type="ORF">ENP06_05330</name>
</gene>
<keyword evidence="5" id="KW-1185">Reference proteome</keyword>
<dbReference type="RefSeq" id="WP_053335177.1">
    <property type="nucleotide sequence ID" value="NZ_JMFG01000024.1"/>
</dbReference>
<comment type="caution">
    <text evidence="4">The sequence shown here is derived from an EMBL/GenBank/DDBJ whole genome shotgun (WGS) entry which is preliminary data.</text>
</comment>
<accession>A0A062XYQ5</accession>
<dbReference type="Pfam" id="PF21979">
    <property type="entry name" value="Hfq_1"/>
    <property type="match status" value="1"/>
</dbReference>
<organism evidence="4 5">
    <name type="scientific">Thermoanaerobaculum aquaticum</name>
    <dbReference type="NCBI Taxonomy" id="1312852"/>
    <lineage>
        <taxon>Bacteria</taxon>
        <taxon>Pseudomonadati</taxon>
        <taxon>Acidobacteriota</taxon>
        <taxon>Thermoanaerobaculia</taxon>
        <taxon>Thermoanaerobaculales</taxon>
        <taxon>Thermoanaerobaculaceae</taxon>
        <taxon>Thermoanaerobaculum</taxon>
    </lineage>
</organism>
<dbReference type="Proteomes" id="UP000027284">
    <property type="component" value="Unassembled WGS sequence"/>
</dbReference>
<reference evidence="4 5" key="1">
    <citation type="submission" date="2014-04" db="EMBL/GenBank/DDBJ databases">
        <title>The Genome Sequence of Thermoanaerobaculum aquaticum MP-01, The First Cultivated Group 23 Acidobacterium.</title>
        <authorList>
            <person name="Stamps B.W."/>
            <person name="Losey N.A."/>
            <person name="Lawson P.A."/>
            <person name="Stevenson B.S."/>
        </authorList>
    </citation>
    <scope>NUCLEOTIDE SEQUENCE [LARGE SCALE GENOMIC DNA]</scope>
    <source>
        <strain evidence="4 5">MP-01</strain>
    </source>
</reference>
<dbReference type="InterPro" id="IPR053840">
    <property type="entry name" value="Hfq_1"/>
</dbReference>
<evidence type="ECO:0000313" key="4">
    <source>
        <dbReference type="EMBL" id="KDA53256.1"/>
    </source>
</evidence>
<name>A0A062XYQ5_9BACT</name>
<feature type="region of interest" description="Disordered" evidence="1">
    <location>
        <begin position="1"/>
        <end position="51"/>
    </location>
</feature>
<dbReference type="AlphaFoldDB" id="A0A062XYQ5"/>
<evidence type="ECO:0000256" key="1">
    <source>
        <dbReference type="SAM" id="MobiDB-lite"/>
    </source>
</evidence>